<keyword evidence="7" id="KW-0378">Hydrolase</keyword>
<keyword evidence="9 12" id="KW-1133">Transmembrane helix</keyword>
<dbReference type="InterPro" id="IPR008915">
    <property type="entry name" value="Peptidase_M50"/>
</dbReference>
<evidence type="ECO:0000256" key="5">
    <source>
        <dbReference type="ARBA" id="ARBA00022692"/>
    </source>
</evidence>
<keyword evidence="8" id="KW-0862">Zinc</keyword>
<accession>A0A2G6KK60</accession>
<dbReference type="GO" id="GO:0016020">
    <property type="term" value="C:membrane"/>
    <property type="evidence" value="ECO:0007669"/>
    <property type="project" value="UniProtKB-SubCell"/>
</dbReference>
<dbReference type="GO" id="GO:0046872">
    <property type="term" value="F:metal ion binding"/>
    <property type="evidence" value="ECO:0007669"/>
    <property type="project" value="UniProtKB-KW"/>
</dbReference>
<keyword evidence="5 12" id="KW-0812">Transmembrane</keyword>
<keyword evidence="4" id="KW-0645">Protease</keyword>
<dbReference type="AlphaFoldDB" id="A0A2G6KK60"/>
<dbReference type="Proteomes" id="UP000230821">
    <property type="component" value="Unassembled WGS sequence"/>
</dbReference>
<evidence type="ECO:0000313" key="14">
    <source>
        <dbReference type="EMBL" id="PIE36025.1"/>
    </source>
</evidence>
<dbReference type="GO" id="GO:0008237">
    <property type="term" value="F:metallopeptidase activity"/>
    <property type="evidence" value="ECO:0007669"/>
    <property type="project" value="UniProtKB-KW"/>
</dbReference>
<keyword evidence="10" id="KW-0482">Metalloprotease</keyword>
<comment type="caution">
    <text evidence="14">The sequence shown here is derived from an EMBL/GenBank/DDBJ whole genome shotgun (WGS) entry which is preliminary data.</text>
</comment>
<keyword evidence="11 12" id="KW-0472">Membrane</keyword>
<evidence type="ECO:0000256" key="10">
    <source>
        <dbReference type="ARBA" id="ARBA00023049"/>
    </source>
</evidence>
<evidence type="ECO:0000256" key="11">
    <source>
        <dbReference type="ARBA" id="ARBA00023136"/>
    </source>
</evidence>
<comment type="similarity">
    <text evidence="3">Belongs to the peptidase M50B family.</text>
</comment>
<dbReference type="GO" id="GO:0006508">
    <property type="term" value="P:proteolysis"/>
    <property type="evidence" value="ECO:0007669"/>
    <property type="project" value="UniProtKB-KW"/>
</dbReference>
<sequence>MLMRNARGFNFHLFGFPVHIDPFFFLLAAILGGSQTDLTQMALWIVVVFVSVLVHELGHAFTGRQYGLSPAIELYTGGGLTWWQASRRLSHFEEFSISLAGPAIGLLVAIAAWMLQLRLPLTEATRNLHIILIELRWVNIVWSILNLLPMLPLDGGNIMRVIVQKIRGYNDERLPLLISIGTGIVIFLLALSRGSLWGMMLCGWFTYRNYQQLQQFNDS</sequence>
<dbReference type="Pfam" id="PF02163">
    <property type="entry name" value="Peptidase_M50"/>
    <property type="match status" value="1"/>
</dbReference>
<gene>
    <name evidence="14" type="ORF">CSA56_01795</name>
</gene>
<evidence type="ECO:0000256" key="1">
    <source>
        <dbReference type="ARBA" id="ARBA00001947"/>
    </source>
</evidence>
<feature type="transmembrane region" description="Helical" evidence="12">
    <location>
        <begin position="95"/>
        <end position="115"/>
    </location>
</feature>
<name>A0A2G6KK60_9BACT</name>
<evidence type="ECO:0000256" key="9">
    <source>
        <dbReference type="ARBA" id="ARBA00022989"/>
    </source>
</evidence>
<evidence type="ECO:0000256" key="7">
    <source>
        <dbReference type="ARBA" id="ARBA00022801"/>
    </source>
</evidence>
<evidence type="ECO:0000313" key="15">
    <source>
        <dbReference type="Proteomes" id="UP000230821"/>
    </source>
</evidence>
<evidence type="ECO:0000256" key="6">
    <source>
        <dbReference type="ARBA" id="ARBA00022723"/>
    </source>
</evidence>
<dbReference type="PANTHER" id="PTHR39188:SF3">
    <property type="entry name" value="STAGE IV SPORULATION PROTEIN FB"/>
    <property type="match status" value="1"/>
</dbReference>
<proteinExistence type="inferred from homology"/>
<dbReference type="EMBL" id="PDSK01000027">
    <property type="protein sequence ID" value="PIE36025.1"/>
    <property type="molecule type" value="Genomic_DNA"/>
</dbReference>
<protein>
    <recommendedName>
        <fullName evidence="13">Peptidase M50 domain-containing protein</fullName>
    </recommendedName>
</protein>
<reference evidence="14 15" key="1">
    <citation type="submission" date="2017-10" db="EMBL/GenBank/DDBJ databases">
        <title>Novel microbial diversity and functional potential in the marine mammal oral microbiome.</title>
        <authorList>
            <person name="Dudek N.K."/>
            <person name="Sun C.L."/>
            <person name="Burstein D."/>
            <person name="Kantor R.S."/>
            <person name="Aliaga Goltsman D.S."/>
            <person name="Bik E.M."/>
            <person name="Thomas B.C."/>
            <person name="Banfield J.F."/>
            <person name="Relman D.A."/>
        </authorList>
    </citation>
    <scope>NUCLEOTIDE SEQUENCE [LARGE SCALE GENOMIC DNA]</scope>
    <source>
        <strain evidence="14">DOLJORAL78_47_16</strain>
    </source>
</reference>
<evidence type="ECO:0000256" key="3">
    <source>
        <dbReference type="ARBA" id="ARBA00007931"/>
    </source>
</evidence>
<dbReference type="PANTHER" id="PTHR39188">
    <property type="entry name" value="MEMBRANE-ASSOCIATED ZINC METALLOPROTEASE M50B"/>
    <property type="match status" value="1"/>
</dbReference>
<evidence type="ECO:0000256" key="8">
    <source>
        <dbReference type="ARBA" id="ARBA00022833"/>
    </source>
</evidence>
<organism evidence="14 15">
    <name type="scientific">candidate division KSB3 bacterium</name>
    <dbReference type="NCBI Taxonomy" id="2044937"/>
    <lineage>
        <taxon>Bacteria</taxon>
        <taxon>candidate division KSB3</taxon>
    </lineage>
</organism>
<comment type="cofactor">
    <cofactor evidence="1">
        <name>Zn(2+)</name>
        <dbReference type="ChEBI" id="CHEBI:29105"/>
    </cofactor>
</comment>
<comment type="subcellular location">
    <subcellularLocation>
        <location evidence="2">Membrane</location>
        <topology evidence="2">Multi-pass membrane protein</topology>
    </subcellularLocation>
</comment>
<feature type="transmembrane region" description="Helical" evidence="12">
    <location>
        <begin position="174"/>
        <end position="191"/>
    </location>
</feature>
<keyword evidence="6" id="KW-0479">Metal-binding</keyword>
<feature type="transmembrane region" description="Helical" evidence="12">
    <location>
        <begin position="38"/>
        <end position="58"/>
    </location>
</feature>
<evidence type="ECO:0000256" key="4">
    <source>
        <dbReference type="ARBA" id="ARBA00022670"/>
    </source>
</evidence>
<evidence type="ECO:0000259" key="13">
    <source>
        <dbReference type="Pfam" id="PF02163"/>
    </source>
</evidence>
<feature type="transmembrane region" description="Helical" evidence="12">
    <location>
        <begin position="135"/>
        <end position="153"/>
    </location>
</feature>
<evidence type="ECO:0000256" key="12">
    <source>
        <dbReference type="SAM" id="Phobius"/>
    </source>
</evidence>
<feature type="transmembrane region" description="Helical" evidence="12">
    <location>
        <begin position="12"/>
        <end position="32"/>
    </location>
</feature>
<feature type="domain" description="Peptidase M50" evidence="13">
    <location>
        <begin position="133"/>
        <end position="181"/>
    </location>
</feature>
<evidence type="ECO:0000256" key="2">
    <source>
        <dbReference type="ARBA" id="ARBA00004141"/>
    </source>
</evidence>